<gene>
    <name evidence="2" type="ORF">GH714_010819</name>
</gene>
<accession>A0A6A6NGF5</accession>
<evidence type="ECO:0000313" key="3">
    <source>
        <dbReference type="Proteomes" id="UP000467840"/>
    </source>
</evidence>
<proteinExistence type="predicted"/>
<reference evidence="2 3" key="1">
    <citation type="journal article" date="2020" name="Mol. Plant">
        <title>The Chromosome-Based Rubber Tree Genome Provides New Insights into Spurge Genome Evolution and Rubber Biosynthesis.</title>
        <authorList>
            <person name="Liu J."/>
            <person name="Shi C."/>
            <person name="Shi C.C."/>
            <person name="Li W."/>
            <person name="Zhang Q.J."/>
            <person name="Zhang Y."/>
            <person name="Li K."/>
            <person name="Lu H.F."/>
            <person name="Shi C."/>
            <person name="Zhu S.T."/>
            <person name="Xiao Z.Y."/>
            <person name="Nan H."/>
            <person name="Yue Y."/>
            <person name="Zhu X.G."/>
            <person name="Wu Y."/>
            <person name="Hong X.N."/>
            <person name="Fan G.Y."/>
            <person name="Tong Y."/>
            <person name="Zhang D."/>
            <person name="Mao C.L."/>
            <person name="Liu Y.L."/>
            <person name="Hao S.J."/>
            <person name="Liu W.Q."/>
            <person name="Lv M.Q."/>
            <person name="Zhang H.B."/>
            <person name="Liu Y."/>
            <person name="Hu-Tang G.R."/>
            <person name="Wang J.P."/>
            <person name="Wang J.H."/>
            <person name="Sun Y.H."/>
            <person name="Ni S.B."/>
            <person name="Chen W.B."/>
            <person name="Zhang X.C."/>
            <person name="Jiao Y.N."/>
            <person name="Eichler E.E."/>
            <person name="Li G.H."/>
            <person name="Liu X."/>
            <person name="Gao L.Z."/>
        </authorList>
    </citation>
    <scope>NUCLEOTIDE SEQUENCE [LARGE SCALE GENOMIC DNA]</scope>
    <source>
        <strain evidence="3">cv. GT1</strain>
        <tissue evidence="2">Leaf</tissue>
    </source>
</reference>
<evidence type="ECO:0000313" key="2">
    <source>
        <dbReference type="EMBL" id="KAF2324227.1"/>
    </source>
</evidence>
<feature type="region of interest" description="Disordered" evidence="1">
    <location>
        <begin position="113"/>
        <end position="135"/>
    </location>
</feature>
<dbReference type="EMBL" id="JAAGAX010000001">
    <property type="protein sequence ID" value="KAF2324227.1"/>
    <property type="molecule type" value="Genomic_DNA"/>
</dbReference>
<dbReference type="Proteomes" id="UP000467840">
    <property type="component" value="Chromosome 5"/>
</dbReference>
<comment type="caution">
    <text evidence="2">The sequence shown here is derived from an EMBL/GenBank/DDBJ whole genome shotgun (WGS) entry which is preliminary data.</text>
</comment>
<dbReference type="AlphaFoldDB" id="A0A6A6NGF5"/>
<dbReference type="PANTHER" id="PTHR33696">
    <property type="entry name" value="T22J18.15-RELATED"/>
    <property type="match status" value="1"/>
</dbReference>
<dbReference type="PANTHER" id="PTHR33696:SF23">
    <property type="entry name" value="OS03G0674900 PROTEIN"/>
    <property type="match status" value="1"/>
</dbReference>
<protein>
    <submittedName>
        <fullName evidence="2">Uncharacterized protein</fullName>
    </submittedName>
</protein>
<keyword evidence="3" id="KW-1185">Reference proteome</keyword>
<sequence length="159" mass="17583">MRSHNELNYAVNVPFSWEHKPGVSKITHQEGISWHFSLKTKTLPPPPCLSKSTRVSFDDSRVPFSLLPAAAAAFQAAPSKSSFKKVVGYREKPDSDPFLVAYKKCTDDRYVPKKGKLGGDGQSKGRIKMRRQQRQSNGGAASFSCKYSCAVASDYLVIP</sequence>
<organism evidence="2 3">
    <name type="scientific">Hevea brasiliensis</name>
    <name type="common">Para rubber tree</name>
    <name type="synonym">Siphonia brasiliensis</name>
    <dbReference type="NCBI Taxonomy" id="3981"/>
    <lineage>
        <taxon>Eukaryota</taxon>
        <taxon>Viridiplantae</taxon>
        <taxon>Streptophyta</taxon>
        <taxon>Embryophyta</taxon>
        <taxon>Tracheophyta</taxon>
        <taxon>Spermatophyta</taxon>
        <taxon>Magnoliopsida</taxon>
        <taxon>eudicotyledons</taxon>
        <taxon>Gunneridae</taxon>
        <taxon>Pentapetalae</taxon>
        <taxon>rosids</taxon>
        <taxon>fabids</taxon>
        <taxon>Malpighiales</taxon>
        <taxon>Euphorbiaceae</taxon>
        <taxon>Crotonoideae</taxon>
        <taxon>Micrandreae</taxon>
        <taxon>Hevea</taxon>
    </lineage>
</organism>
<evidence type="ECO:0000256" key="1">
    <source>
        <dbReference type="SAM" id="MobiDB-lite"/>
    </source>
</evidence>
<name>A0A6A6NGF5_HEVBR</name>